<evidence type="ECO:0000313" key="1">
    <source>
        <dbReference type="EMBL" id="SMD32180.1"/>
    </source>
</evidence>
<reference evidence="1 2" key="1">
    <citation type="submission" date="2017-04" db="EMBL/GenBank/DDBJ databases">
        <authorList>
            <person name="Afonso C.L."/>
            <person name="Miller P.J."/>
            <person name="Scott M.A."/>
            <person name="Spackman E."/>
            <person name="Goraichik I."/>
            <person name="Dimitrov K.M."/>
            <person name="Suarez D.L."/>
            <person name="Swayne D.E."/>
        </authorList>
    </citation>
    <scope>NUCLEOTIDE SEQUENCE [LARGE SCALE GENOMIC DNA]</scope>
    <source>
        <strain evidence="1 2">DSM 26133</strain>
    </source>
</reference>
<protein>
    <submittedName>
        <fullName evidence="1">Uncharacterized protein</fullName>
    </submittedName>
</protein>
<dbReference type="STRING" id="692418.SAMN04488029_0522"/>
<dbReference type="AlphaFoldDB" id="A0A1W2G685"/>
<organism evidence="1 2">
    <name type="scientific">Reichenbachiella faecimaris</name>
    <dbReference type="NCBI Taxonomy" id="692418"/>
    <lineage>
        <taxon>Bacteria</taxon>
        <taxon>Pseudomonadati</taxon>
        <taxon>Bacteroidota</taxon>
        <taxon>Cytophagia</taxon>
        <taxon>Cytophagales</taxon>
        <taxon>Reichenbachiellaceae</taxon>
        <taxon>Reichenbachiella</taxon>
    </lineage>
</organism>
<gene>
    <name evidence="1" type="ORF">SAMN04488029_0522</name>
</gene>
<accession>A0A1W2G685</accession>
<name>A0A1W2G685_REIFA</name>
<dbReference type="RefSeq" id="WP_084370859.1">
    <property type="nucleotide sequence ID" value="NZ_FWYF01000001.1"/>
</dbReference>
<proteinExistence type="predicted"/>
<dbReference type="EMBL" id="FWYF01000001">
    <property type="protein sequence ID" value="SMD32180.1"/>
    <property type="molecule type" value="Genomic_DNA"/>
</dbReference>
<dbReference type="OrthoDB" id="1071350at2"/>
<keyword evidence="2" id="KW-1185">Reference proteome</keyword>
<sequence>MNSEITYQLVIDMEGVSLNGKTSDDCPAVTDLHQWLTALYQYLEVDYAKFHKMDHLCKLAFLGTEFLKKEVNLDRYEDDDIALVFQNSYSSLDTDQKHQANIDHQKASPAAFVYTLPNILLGEIAIRNRWYGENLFFLKEQFNLKEWIESSETLLQSKKAKVVIGGWAEVLGQHFELRLYMIQGGN</sequence>
<evidence type="ECO:0000313" key="2">
    <source>
        <dbReference type="Proteomes" id="UP000192472"/>
    </source>
</evidence>
<dbReference type="Proteomes" id="UP000192472">
    <property type="component" value="Unassembled WGS sequence"/>
</dbReference>